<dbReference type="OrthoDB" id="4937900at2759"/>
<proteinExistence type="predicted"/>
<dbReference type="GO" id="GO:0001228">
    <property type="term" value="F:DNA-binding transcription activator activity, RNA polymerase II-specific"/>
    <property type="evidence" value="ECO:0007669"/>
    <property type="project" value="TreeGrafter"/>
</dbReference>
<evidence type="ECO:0000313" key="6">
    <source>
        <dbReference type="Proteomes" id="UP000224634"/>
    </source>
</evidence>
<feature type="region of interest" description="Disordered" evidence="4">
    <location>
        <begin position="1"/>
        <end position="27"/>
    </location>
</feature>
<keyword evidence="1" id="KW-0805">Transcription regulation</keyword>
<evidence type="ECO:0000256" key="4">
    <source>
        <dbReference type="SAM" id="MobiDB-lite"/>
    </source>
</evidence>
<reference evidence="5 6" key="1">
    <citation type="submission" date="2017-10" db="EMBL/GenBank/DDBJ databases">
        <title>Comparative genomics in systemic dimorphic fungi from Ajellomycetaceae.</title>
        <authorList>
            <person name="Munoz J.F."/>
            <person name="Mcewen J.G."/>
            <person name="Clay O.K."/>
            <person name="Cuomo C.A."/>
        </authorList>
    </citation>
    <scope>NUCLEOTIDE SEQUENCE [LARGE SCALE GENOMIC DNA]</scope>
    <source>
        <strain evidence="5 6">UAMH7299</strain>
    </source>
</reference>
<keyword evidence="3" id="KW-0539">Nucleus</keyword>
<evidence type="ECO:0000313" key="5">
    <source>
        <dbReference type="EMBL" id="PGH19549.1"/>
    </source>
</evidence>
<keyword evidence="6" id="KW-1185">Reference proteome</keyword>
<organism evidence="5 6">
    <name type="scientific">Polytolypa hystricis (strain UAMH7299)</name>
    <dbReference type="NCBI Taxonomy" id="1447883"/>
    <lineage>
        <taxon>Eukaryota</taxon>
        <taxon>Fungi</taxon>
        <taxon>Dikarya</taxon>
        <taxon>Ascomycota</taxon>
        <taxon>Pezizomycotina</taxon>
        <taxon>Eurotiomycetes</taxon>
        <taxon>Eurotiomycetidae</taxon>
        <taxon>Onygenales</taxon>
        <taxon>Onygenales incertae sedis</taxon>
        <taxon>Polytolypa</taxon>
    </lineage>
</organism>
<name>A0A2B7YEP7_POLH7</name>
<accession>A0A2B7YEP7</accession>
<feature type="region of interest" description="Disordered" evidence="4">
    <location>
        <begin position="62"/>
        <end position="90"/>
    </location>
</feature>
<feature type="compositionally biased region" description="Basic and acidic residues" evidence="4">
    <location>
        <begin position="364"/>
        <end position="377"/>
    </location>
</feature>
<evidence type="ECO:0000256" key="1">
    <source>
        <dbReference type="ARBA" id="ARBA00023015"/>
    </source>
</evidence>
<dbReference type="PANTHER" id="PTHR47784">
    <property type="entry name" value="STEROL UPTAKE CONTROL PROTEIN 2"/>
    <property type="match status" value="1"/>
</dbReference>
<gene>
    <name evidence="5" type="ORF">AJ80_03885</name>
</gene>
<evidence type="ECO:0008006" key="7">
    <source>
        <dbReference type="Google" id="ProtNLM"/>
    </source>
</evidence>
<keyword evidence="2" id="KW-0804">Transcription</keyword>
<protein>
    <recommendedName>
        <fullName evidence="7">Zn(2)-C6 fungal-type domain-containing protein</fullName>
    </recommendedName>
</protein>
<dbReference type="STRING" id="1447883.A0A2B7YEP7"/>
<evidence type="ECO:0000256" key="3">
    <source>
        <dbReference type="ARBA" id="ARBA00023242"/>
    </source>
</evidence>
<dbReference type="PANTHER" id="PTHR47784:SF5">
    <property type="entry name" value="STEROL UPTAKE CONTROL PROTEIN 2"/>
    <property type="match status" value="1"/>
</dbReference>
<evidence type="ECO:0000256" key="2">
    <source>
        <dbReference type="ARBA" id="ARBA00023163"/>
    </source>
</evidence>
<feature type="compositionally biased region" description="Pro residues" evidence="4">
    <location>
        <begin position="77"/>
        <end position="86"/>
    </location>
</feature>
<comment type="caution">
    <text evidence="5">The sequence shown here is derived from an EMBL/GenBank/DDBJ whole genome shotgun (WGS) entry which is preliminary data.</text>
</comment>
<dbReference type="InterPro" id="IPR053157">
    <property type="entry name" value="Sterol_Uptake_Regulator"/>
</dbReference>
<sequence length="492" mass="54292">MPIQLFLSPNTPEKRYPKTAEHGEDADNACKGHCDERQPECRNCRARQLRCGYAPVSPLIWPDSPSVTPPSGHLPIPSHPPNPAHPAQPQDQFSAFASLTMTAHHTATAAGSPLGSSPPALPLTDLELLLNWMTSTSQSLAHMNEHTELWTSIVPREGLSHPFIMHGILAISALHIAYTKTQEALLSPPSSSLSSAAAITTASVRHYTAIAAQHQSHALSLFRPLLSQPANNINRDNCDALFVFSCLLSVLAFAFSPHPVAPSAVAPAPGEEAAAGGGEEETRDAIDALLQVFVLLRGVTGILNGCWEWVRNGKVRALVEVGDEDDELKEEEGSWSVAMDALQELNMQTHGGSDRSRSSSSTAEDVKCCSKRDKGEEKEKEEEGDVDIFYIYDESITRLRQLMRRNQRKVGRADISVRWVVKHKRTYFDAVKARDPMALVILAHYCVLLHPLKMHWWAQGWSTEVVEAVWRSLDESWRPAIRWVVEEVGVVV</sequence>
<feature type="region of interest" description="Disordered" evidence="4">
    <location>
        <begin position="348"/>
        <end position="377"/>
    </location>
</feature>
<feature type="compositionally biased region" description="Basic and acidic residues" evidence="4">
    <location>
        <begin position="12"/>
        <end position="27"/>
    </location>
</feature>
<dbReference type="CDD" id="cd00067">
    <property type="entry name" value="GAL4"/>
    <property type="match status" value="1"/>
</dbReference>
<dbReference type="InterPro" id="IPR001138">
    <property type="entry name" value="Zn2Cys6_DnaBD"/>
</dbReference>
<dbReference type="Proteomes" id="UP000224634">
    <property type="component" value="Unassembled WGS sequence"/>
</dbReference>
<dbReference type="AlphaFoldDB" id="A0A2B7YEP7"/>
<dbReference type="GO" id="GO:0008270">
    <property type="term" value="F:zinc ion binding"/>
    <property type="evidence" value="ECO:0007669"/>
    <property type="project" value="InterPro"/>
</dbReference>
<dbReference type="EMBL" id="PDNA01000046">
    <property type="protein sequence ID" value="PGH19549.1"/>
    <property type="molecule type" value="Genomic_DNA"/>
</dbReference>